<dbReference type="InterPro" id="IPR037523">
    <property type="entry name" value="VOC_core"/>
</dbReference>
<protein>
    <recommendedName>
        <fullName evidence="1">VOC domain-containing protein</fullName>
    </recommendedName>
</protein>
<comment type="caution">
    <text evidence="2">The sequence shown here is derived from an EMBL/GenBank/DDBJ whole genome shotgun (WGS) entry which is preliminary data.</text>
</comment>
<feature type="domain" description="VOC" evidence="1">
    <location>
        <begin position="6"/>
        <end position="123"/>
    </location>
</feature>
<sequence length="186" mass="20510">MPAPQKLAHIVLASSQRDAMRDWYCKVLGATVQFENEVLCFLAYDDEHHRIAIGQIPGLQKPPPGSTGLQHVAFTHRGLADLLQTFDDLRGEGIHPIWCVNHGTTTSIYYADPDENWVELQVDNFATIEEGNDYMRSDRFAANPIGVRFSPGEFLARLRAGESSADLLAELALVNGEPVGPPLAMP</sequence>
<evidence type="ECO:0000259" key="1">
    <source>
        <dbReference type="PROSITE" id="PS51819"/>
    </source>
</evidence>
<dbReference type="EMBL" id="MPNT01000011">
    <property type="protein sequence ID" value="OJZ73274.1"/>
    <property type="molecule type" value="Genomic_DNA"/>
</dbReference>
<dbReference type="Pfam" id="PF00903">
    <property type="entry name" value="Glyoxalase"/>
    <property type="match status" value="1"/>
</dbReference>
<accession>A0A1Q4HU95</accession>
<dbReference type="OrthoDB" id="9804907at2"/>
<dbReference type="STRING" id="53378.BRW65_13340"/>
<evidence type="ECO:0000313" key="3">
    <source>
        <dbReference type="Proteomes" id="UP000186438"/>
    </source>
</evidence>
<proteinExistence type="predicted"/>
<dbReference type="Gene3D" id="3.10.180.10">
    <property type="entry name" value="2,3-Dihydroxybiphenyl 1,2-Dioxygenase, domain 1"/>
    <property type="match status" value="1"/>
</dbReference>
<dbReference type="RefSeq" id="WP_073875427.1">
    <property type="nucleotide sequence ID" value="NZ_MPNT01000011.1"/>
</dbReference>
<keyword evidence="3" id="KW-1185">Reference proteome</keyword>
<organism evidence="2 3">
    <name type="scientific">Mycobacterium paraffinicum</name>
    <dbReference type="NCBI Taxonomy" id="53378"/>
    <lineage>
        <taxon>Bacteria</taxon>
        <taxon>Bacillati</taxon>
        <taxon>Actinomycetota</taxon>
        <taxon>Actinomycetes</taxon>
        <taxon>Mycobacteriales</taxon>
        <taxon>Mycobacteriaceae</taxon>
        <taxon>Mycobacterium</taxon>
    </lineage>
</organism>
<dbReference type="InterPro" id="IPR004360">
    <property type="entry name" value="Glyas_Fos-R_dOase_dom"/>
</dbReference>
<reference evidence="2 3" key="1">
    <citation type="submission" date="2016-11" db="EMBL/GenBank/DDBJ databases">
        <title>Genome sequences of unsequenced Mycobacteria.</title>
        <authorList>
            <person name="Greninger A.L."/>
            <person name="Fang F."/>
            <person name="Jerome K.R."/>
        </authorList>
    </citation>
    <scope>NUCLEOTIDE SEQUENCE [LARGE SCALE GENOMIC DNA]</scope>
    <source>
        <strain evidence="2 3">M11</strain>
    </source>
</reference>
<dbReference type="Proteomes" id="UP000186438">
    <property type="component" value="Unassembled WGS sequence"/>
</dbReference>
<dbReference type="InterPro" id="IPR029068">
    <property type="entry name" value="Glyas_Bleomycin-R_OHBP_Dase"/>
</dbReference>
<name>A0A1Q4HU95_9MYCO</name>
<evidence type="ECO:0000313" key="2">
    <source>
        <dbReference type="EMBL" id="OJZ73274.1"/>
    </source>
</evidence>
<gene>
    <name evidence="2" type="ORF">BRW65_13340</name>
</gene>
<dbReference type="AlphaFoldDB" id="A0A1Q4HU95"/>
<dbReference type="SUPFAM" id="SSF54593">
    <property type="entry name" value="Glyoxalase/Bleomycin resistance protein/Dihydroxybiphenyl dioxygenase"/>
    <property type="match status" value="1"/>
</dbReference>
<dbReference type="PROSITE" id="PS51819">
    <property type="entry name" value="VOC"/>
    <property type="match status" value="1"/>
</dbReference>